<organism evidence="5 6">
    <name type="scientific">Larkinella bovis</name>
    <dbReference type="NCBI Taxonomy" id="683041"/>
    <lineage>
        <taxon>Bacteria</taxon>
        <taxon>Pseudomonadati</taxon>
        <taxon>Bacteroidota</taxon>
        <taxon>Cytophagia</taxon>
        <taxon>Cytophagales</taxon>
        <taxon>Spirosomataceae</taxon>
        <taxon>Larkinella</taxon>
    </lineage>
</organism>
<evidence type="ECO:0000313" key="5">
    <source>
        <dbReference type="EMBL" id="MFC5412581.1"/>
    </source>
</evidence>
<name>A0ABW0IH14_9BACT</name>
<keyword evidence="3" id="KW-0804">Transcription</keyword>
<dbReference type="Gene3D" id="3.30.70.940">
    <property type="entry name" value="NusG, N-terminal domain"/>
    <property type="match status" value="1"/>
</dbReference>
<evidence type="ECO:0000259" key="4">
    <source>
        <dbReference type="SMART" id="SM00738"/>
    </source>
</evidence>
<keyword evidence="6" id="KW-1185">Reference proteome</keyword>
<comment type="caution">
    <text evidence="5">The sequence shown here is derived from an EMBL/GenBank/DDBJ whole genome shotgun (WGS) entry which is preliminary data.</text>
</comment>
<sequence>MPWFVLYTKSRSEKLVADGLRKRNIEVYCPLRLVKRKWSDRYKIVEEPLFRSYCFVNLEENERSRVFGVPGFVRYLFWLNKPAIVRQEEIDLIKNMLNDFEHDSLEIHRFDVSDKVRIDSGAFMHHQGEIVSRQGKKLYLYLESLGISISVDSSKTKIEKLKNG</sequence>
<evidence type="ECO:0000313" key="6">
    <source>
        <dbReference type="Proteomes" id="UP001596106"/>
    </source>
</evidence>
<dbReference type="Pfam" id="PF02357">
    <property type="entry name" value="NusG"/>
    <property type="match status" value="1"/>
</dbReference>
<protein>
    <submittedName>
        <fullName evidence="5">Transcription termination/antitermination protein NusG</fullName>
    </submittedName>
</protein>
<dbReference type="PANTHER" id="PTHR30265:SF4">
    <property type="entry name" value="KOW MOTIF FAMILY PROTEIN, EXPRESSED"/>
    <property type="match status" value="1"/>
</dbReference>
<dbReference type="EMBL" id="JBHSMA010000014">
    <property type="protein sequence ID" value="MFC5412581.1"/>
    <property type="molecule type" value="Genomic_DNA"/>
</dbReference>
<keyword evidence="1" id="KW-0889">Transcription antitermination</keyword>
<proteinExistence type="predicted"/>
<evidence type="ECO:0000256" key="3">
    <source>
        <dbReference type="ARBA" id="ARBA00023163"/>
    </source>
</evidence>
<accession>A0ABW0IH14</accession>
<evidence type="ECO:0000256" key="1">
    <source>
        <dbReference type="ARBA" id="ARBA00022814"/>
    </source>
</evidence>
<dbReference type="SUPFAM" id="SSF82679">
    <property type="entry name" value="N-utilization substance G protein NusG, N-terminal domain"/>
    <property type="match status" value="1"/>
</dbReference>
<dbReference type="SMART" id="SM00738">
    <property type="entry name" value="NGN"/>
    <property type="match status" value="1"/>
</dbReference>
<keyword evidence="2" id="KW-0805">Transcription regulation</keyword>
<feature type="domain" description="NusG-like N-terminal" evidence="4">
    <location>
        <begin position="1"/>
        <end position="97"/>
    </location>
</feature>
<dbReference type="CDD" id="cd09895">
    <property type="entry name" value="NGN_SP_UpxY"/>
    <property type="match status" value="1"/>
</dbReference>
<dbReference type="RefSeq" id="WP_379850236.1">
    <property type="nucleotide sequence ID" value="NZ_JBHSMA010000014.1"/>
</dbReference>
<dbReference type="InterPro" id="IPR043425">
    <property type="entry name" value="NusG-like"/>
</dbReference>
<dbReference type="InterPro" id="IPR006645">
    <property type="entry name" value="NGN-like_dom"/>
</dbReference>
<evidence type="ECO:0000256" key="2">
    <source>
        <dbReference type="ARBA" id="ARBA00023015"/>
    </source>
</evidence>
<gene>
    <name evidence="5" type="ORF">ACFPMF_24870</name>
</gene>
<dbReference type="Proteomes" id="UP001596106">
    <property type="component" value="Unassembled WGS sequence"/>
</dbReference>
<dbReference type="PANTHER" id="PTHR30265">
    <property type="entry name" value="RHO-INTERACTING TRANSCRIPTION TERMINATION FACTOR NUSG"/>
    <property type="match status" value="1"/>
</dbReference>
<dbReference type="InterPro" id="IPR036735">
    <property type="entry name" value="NGN_dom_sf"/>
</dbReference>
<reference evidence="6" key="1">
    <citation type="journal article" date="2019" name="Int. J. Syst. Evol. Microbiol.">
        <title>The Global Catalogue of Microorganisms (GCM) 10K type strain sequencing project: providing services to taxonomists for standard genome sequencing and annotation.</title>
        <authorList>
            <consortium name="The Broad Institute Genomics Platform"/>
            <consortium name="The Broad Institute Genome Sequencing Center for Infectious Disease"/>
            <person name="Wu L."/>
            <person name="Ma J."/>
        </authorList>
    </citation>
    <scope>NUCLEOTIDE SEQUENCE [LARGE SCALE GENOMIC DNA]</scope>
    <source>
        <strain evidence="6">CCUG 55250</strain>
    </source>
</reference>
<dbReference type="NCBIfam" id="NF033644">
    <property type="entry name" value="antiterm_UpxY"/>
    <property type="match status" value="1"/>
</dbReference>